<reference evidence="1 2" key="1">
    <citation type="submission" date="2016-08" db="EMBL/GenBank/DDBJ databases">
        <title>Novel Firmicute Genomes.</title>
        <authorList>
            <person name="Poppleton D.I."/>
            <person name="Gribaldo S."/>
        </authorList>
    </citation>
    <scope>NUCLEOTIDE SEQUENCE [LARGE SCALE GENOMIC DNA]</scope>
    <source>
        <strain evidence="1 2">RAOx-1</strain>
    </source>
</reference>
<dbReference type="AlphaFoldDB" id="A0A419SM79"/>
<name>A0A419SM79_9BACL</name>
<evidence type="ECO:0000313" key="2">
    <source>
        <dbReference type="Proteomes" id="UP000284219"/>
    </source>
</evidence>
<evidence type="ECO:0000313" key="1">
    <source>
        <dbReference type="EMBL" id="RKD25116.1"/>
    </source>
</evidence>
<accession>A0A419SM79</accession>
<dbReference type="OrthoDB" id="2844905at2"/>
<keyword evidence="2" id="KW-1185">Reference proteome</keyword>
<protein>
    <submittedName>
        <fullName evidence="1">Uncharacterized protein</fullName>
    </submittedName>
</protein>
<dbReference type="Proteomes" id="UP000284219">
    <property type="component" value="Unassembled WGS sequence"/>
</dbReference>
<gene>
    <name evidence="1" type="ORF">BEP19_04665</name>
</gene>
<proteinExistence type="predicted"/>
<dbReference type="PROSITE" id="PS51257">
    <property type="entry name" value="PROKAR_LIPOPROTEIN"/>
    <property type="match status" value="1"/>
</dbReference>
<dbReference type="EMBL" id="MCHY01000007">
    <property type="protein sequence ID" value="RKD25116.1"/>
    <property type="molecule type" value="Genomic_DNA"/>
</dbReference>
<organism evidence="1 2">
    <name type="scientific">Ammoniphilus oxalaticus</name>
    <dbReference type="NCBI Taxonomy" id="66863"/>
    <lineage>
        <taxon>Bacteria</taxon>
        <taxon>Bacillati</taxon>
        <taxon>Bacillota</taxon>
        <taxon>Bacilli</taxon>
        <taxon>Bacillales</taxon>
        <taxon>Paenibacillaceae</taxon>
        <taxon>Aneurinibacillus group</taxon>
        <taxon>Ammoniphilus</taxon>
    </lineage>
</organism>
<dbReference type="RefSeq" id="WP_120188938.1">
    <property type="nucleotide sequence ID" value="NZ_MCHY01000007.1"/>
</dbReference>
<comment type="caution">
    <text evidence="1">The sequence shown here is derived from an EMBL/GenBank/DDBJ whole genome shotgun (WGS) entry which is preliminary data.</text>
</comment>
<sequence>MKHQKQLLFLVLTIVSFGCFVTVTAETNIASLQLDLTPVPSSSELIQEADLIARGRPRPSEQQIPTNQKVGAFTIVHELQRIDVRKVLKGSTVSSVTVIIPGLQPLPETSNPLNNKYPGALAQENYFFFLKKIPDTSFYTIIGGWQGVYPLFEGKTIALRGLGFQNLGGLTVEQFKRKIKG</sequence>